<feature type="compositionally biased region" description="Low complexity" evidence="2">
    <location>
        <begin position="29"/>
        <end position="41"/>
    </location>
</feature>
<dbReference type="Proteomes" id="UP000807469">
    <property type="component" value="Unassembled WGS sequence"/>
</dbReference>
<keyword evidence="4" id="KW-1185">Reference proteome</keyword>
<dbReference type="EMBL" id="MU155133">
    <property type="protein sequence ID" value="KAF9485820.1"/>
    <property type="molecule type" value="Genomic_DNA"/>
</dbReference>
<proteinExistence type="predicted"/>
<dbReference type="PANTHER" id="PTHR42085">
    <property type="entry name" value="F-BOX DOMAIN-CONTAINING PROTEIN"/>
    <property type="match status" value="1"/>
</dbReference>
<evidence type="ECO:0000313" key="3">
    <source>
        <dbReference type="EMBL" id="KAF9485820.1"/>
    </source>
</evidence>
<evidence type="ECO:0000313" key="4">
    <source>
        <dbReference type="Proteomes" id="UP000807469"/>
    </source>
</evidence>
<organism evidence="3 4">
    <name type="scientific">Pholiota conissans</name>
    <dbReference type="NCBI Taxonomy" id="109636"/>
    <lineage>
        <taxon>Eukaryota</taxon>
        <taxon>Fungi</taxon>
        <taxon>Dikarya</taxon>
        <taxon>Basidiomycota</taxon>
        <taxon>Agaricomycotina</taxon>
        <taxon>Agaricomycetes</taxon>
        <taxon>Agaricomycetidae</taxon>
        <taxon>Agaricales</taxon>
        <taxon>Agaricineae</taxon>
        <taxon>Strophariaceae</taxon>
        <taxon>Pholiota</taxon>
    </lineage>
</organism>
<evidence type="ECO:0000256" key="2">
    <source>
        <dbReference type="SAM" id="MobiDB-lite"/>
    </source>
</evidence>
<dbReference type="OrthoDB" id="288942at2759"/>
<gene>
    <name evidence="3" type="ORF">BDN70DRAFT_870710</name>
</gene>
<name>A0A9P5ZFQ7_9AGAR</name>
<dbReference type="AlphaFoldDB" id="A0A9P5ZFQ7"/>
<dbReference type="PANTHER" id="PTHR42085:SF1">
    <property type="entry name" value="F-BOX DOMAIN-CONTAINING PROTEIN"/>
    <property type="match status" value="1"/>
</dbReference>
<feature type="region of interest" description="Disordered" evidence="2">
    <location>
        <begin position="22"/>
        <end position="41"/>
    </location>
</feature>
<feature type="coiled-coil region" evidence="1">
    <location>
        <begin position="219"/>
        <end position="246"/>
    </location>
</feature>
<protein>
    <submittedName>
        <fullName evidence="3">Uncharacterized protein</fullName>
    </submittedName>
</protein>
<evidence type="ECO:0000256" key="1">
    <source>
        <dbReference type="SAM" id="Coils"/>
    </source>
</evidence>
<keyword evidence="1" id="KW-0175">Coiled coil</keyword>
<reference evidence="3" key="1">
    <citation type="submission" date="2020-11" db="EMBL/GenBank/DDBJ databases">
        <authorList>
            <consortium name="DOE Joint Genome Institute"/>
            <person name="Ahrendt S."/>
            <person name="Riley R."/>
            <person name="Andreopoulos W."/>
            <person name="Labutti K."/>
            <person name="Pangilinan J."/>
            <person name="Ruiz-Duenas F.J."/>
            <person name="Barrasa J.M."/>
            <person name="Sanchez-Garcia M."/>
            <person name="Camarero S."/>
            <person name="Miyauchi S."/>
            <person name="Serrano A."/>
            <person name="Linde D."/>
            <person name="Babiker R."/>
            <person name="Drula E."/>
            <person name="Ayuso-Fernandez I."/>
            <person name="Pacheco R."/>
            <person name="Padilla G."/>
            <person name="Ferreira P."/>
            <person name="Barriuso J."/>
            <person name="Kellner H."/>
            <person name="Castanera R."/>
            <person name="Alfaro M."/>
            <person name="Ramirez L."/>
            <person name="Pisabarro A.G."/>
            <person name="Kuo A."/>
            <person name="Tritt A."/>
            <person name="Lipzen A."/>
            <person name="He G."/>
            <person name="Yan M."/>
            <person name="Ng V."/>
            <person name="Cullen D."/>
            <person name="Martin F."/>
            <person name="Rosso M.-N."/>
            <person name="Henrissat B."/>
            <person name="Hibbett D."/>
            <person name="Martinez A.T."/>
            <person name="Grigoriev I.V."/>
        </authorList>
    </citation>
    <scope>NUCLEOTIDE SEQUENCE</scope>
    <source>
        <strain evidence="3">CIRM-BRFM 674</strain>
    </source>
</reference>
<accession>A0A9P5ZFQ7</accession>
<dbReference type="InterPro" id="IPR038883">
    <property type="entry name" value="AN11006-like"/>
</dbReference>
<comment type="caution">
    <text evidence="3">The sequence shown here is derived from an EMBL/GenBank/DDBJ whole genome shotgun (WGS) entry which is preliminary data.</text>
</comment>
<sequence length="333" mass="37716">MALYPGQVISVHAQIPMNSAVNSQAPTAGSSVQGSQSSGPVPAQSLIATLKGPFDPQDASPLFTTFPPEIRNRIFIFALLSYDDKSRPFPENAYHYRPGYHYRQLISTALLATCRRIYSETHDIPLSLNEHVFWCSASRGPGVRFSENPNLYFNQMTADQRKAIVNVHIFAQLFWLEGIFRRACDHINARRLKITVRHTDWWWWESNHPLVMKAGWGNNLKAIKDLEELEVELEAIERDKAQLEAIVKTMNKWQFDLDGGKKLTADGNDIVRDHYLGQGSFGPIATVNDIVYAPNLNKWSHPPRKRASDVTAIVIPRVPYIVSTLRYTTAKSN</sequence>